<dbReference type="EMBL" id="QWDC01000001">
    <property type="protein sequence ID" value="RFZ94683.1"/>
    <property type="molecule type" value="Genomic_DNA"/>
</dbReference>
<dbReference type="OrthoDB" id="995060at2"/>
<reference evidence="1 2" key="1">
    <citation type="submission" date="2018-08" db="EMBL/GenBank/DDBJ databases">
        <title>Mucilaginibacter sp. MYSH2.</title>
        <authorList>
            <person name="Seo T."/>
        </authorList>
    </citation>
    <scope>NUCLEOTIDE SEQUENCE [LARGE SCALE GENOMIC DNA]</scope>
    <source>
        <strain evidence="1 2">MYSH2</strain>
    </source>
</reference>
<evidence type="ECO:0000313" key="1">
    <source>
        <dbReference type="EMBL" id="RFZ94683.1"/>
    </source>
</evidence>
<protein>
    <submittedName>
        <fullName evidence="1">Uncharacterized protein</fullName>
    </submittedName>
</protein>
<dbReference type="RefSeq" id="WP_117390244.1">
    <property type="nucleotide sequence ID" value="NZ_QWDC01000001.1"/>
</dbReference>
<dbReference type="AlphaFoldDB" id="A0A372NX41"/>
<sequence length="320" mass="37118">MDENRLEILNASTRIISKLQLLSVFFNNDVIYKIYLRTQVLHQLFQTNPELDINQLEMFHLQFTQTLIDLLKKIKKGNEANADLLLDEVSLNNQLIEQMEDSAYTEHTFINDKQRQALKMSQSLRKLFQVLSDNASDYPFTGNINKFSLHYSGDYFFNISTELVYELLAYDAADVYSNEYATIGRKLMGTLCKYDFKIEFYAGLRANDLVLEVYKFADVNRHFIFSPLNNVLLFCDIAKLGDLDLKNTISKRERMMRELRDKNIQLTGKAGLIKTNLPENITALLADNYKKISDVNFLEHINAFDVQANILKTMLNTDII</sequence>
<accession>A0A372NX41</accession>
<evidence type="ECO:0000313" key="2">
    <source>
        <dbReference type="Proteomes" id="UP000264217"/>
    </source>
</evidence>
<comment type="caution">
    <text evidence="1">The sequence shown here is derived from an EMBL/GenBank/DDBJ whole genome shotgun (WGS) entry which is preliminary data.</text>
</comment>
<proteinExistence type="predicted"/>
<organism evidence="1 2">
    <name type="scientific">Mucilaginibacter conchicola</name>
    <dbReference type="NCBI Taxonomy" id="2303333"/>
    <lineage>
        <taxon>Bacteria</taxon>
        <taxon>Pseudomonadati</taxon>
        <taxon>Bacteroidota</taxon>
        <taxon>Sphingobacteriia</taxon>
        <taxon>Sphingobacteriales</taxon>
        <taxon>Sphingobacteriaceae</taxon>
        <taxon>Mucilaginibacter</taxon>
    </lineage>
</organism>
<keyword evidence="2" id="KW-1185">Reference proteome</keyword>
<dbReference type="Proteomes" id="UP000264217">
    <property type="component" value="Unassembled WGS sequence"/>
</dbReference>
<gene>
    <name evidence="1" type="ORF">D0C36_03855</name>
</gene>
<name>A0A372NX41_9SPHI</name>